<evidence type="ECO:0000313" key="3">
    <source>
        <dbReference type="Proteomes" id="UP000243579"/>
    </source>
</evidence>
<proteinExistence type="predicted"/>
<accession>A0A1V9ZT66</accession>
<reference evidence="2 3" key="1">
    <citation type="journal article" date="2014" name="Genome Biol. Evol.">
        <title>The secreted proteins of Achlya hypogyna and Thraustotheca clavata identify the ancestral oomycete secretome and reveal gene acquisitions by horizontal gene transfer.</title>
        <authorList>
            <person name="Misner I."/>
            <person name="Blouin N."/>
            <person name="Leonard G."/>
            <person name="Richards T.A."/>
            <person name="Lane C.E."/>
        </authorList>
    </citation>
    <scope>NUCLEOTIDE SEQUENCE [LARGE SCALE GENOMIC DNA]</scope>
    <source>
        <strain evidence="2 3">ATCC 48635</strain>
    </source>
</reference>
<gene>
    <name evidence="2" type="ORF">ACHHYP_01720</name>
</gene>
<dbReference type="EMBL" id="JNBR01000013">
    <property type="protein sequence ID" value="OQS01184.1"/>
    <property type="molecule type" value="Genomic_DNA"/>
</dbReference>
<evidence type="ECO:0000259" key="1">
    <source>
        <dbReference type="PROSITE" id="PS50003"/>
    </source>
</evidence>
<feature type="domain" description="PH" evidence="1">
    <location>
        <begin position="161"/>
        <end position="297"/>
    </location>
</feature>
<dbReference type="OrthoDB" id="72766at2759"/>
<sequence>MNRKIVDGAATKEITLHEYVPDTGIARLGGGKIMDIARVQPLDAVATRGVDPVADDLDKELEETERVKPRALYVDVNATPICPPSTTQTKSTASGGDVYLNASLQLLHQQSDTRQRIRNLWFLTQRLRWDNHIDAHAVDLLHEDLLNALRSLGVEKQDGDRMRKTGYLLLLDPVARLGGVQRVRCTLCEETSKLEIQLPAVPPTSPVKEAFSLARLSSSLSRLLHEDASERDCIMLPLYGAQVHATSAEDLTFRLEIQYRGTAEVATDAVASRSFHFQAEDEDAYIAWMMAIESVARYDLFQLQAAIRRISEPEDYVSVLSSFCPITVPLAWQRHRIAKEEKASGLQRRDSKNMPMLQVIKDIERDSYVVDGVPMATAGGVNDVIAHLVARAVAHLQAAAPDDVASAVTSPAARMSKSTEAKALGFVERVLRGSARTQSGGDIYDAISILCANKHLIVCPISHDATPVRIDVVDDGSLQVHVAVSMQFRVMAHEPTSHSADWGRLQGTLRRTFTYGAVTQPGTVEVALLT</sequence>
<comment type="caution">
    <text evidence="2">The sequence shown here is derived from an EMBL/GenBank/DDBJ whole genome shotgun (WGS) entry which is preliminary data.</text>
</comment>
<protein>
    <recommendedName>
        <fullName evidence="1">PH domain-containing protein</fullName>
    </recommendedName>
</protein>
<keyword evidence="3" id="KW-1185">Reference proteome</keyword>
<dbReference type="AlphaFoldDB" id="A0A1V9ZT66"/>
<name>A0A1V9ZT66_ACHHY</name>
<dbReference type="SUPFAM" id="SSF50729">
    <property type="entry name" value="PH domain-like"/>
    <property type="match status" value="1"/>
</dbReference>
<organism evidence="2 3">
    <name type="scientific">Achlya hypogyna</name>
    <name type="common">Oomycete</name>
    <name type="synonym">Protoachlya hypogyna</name>
    <dbReference type="NCBI Taxonomy" id="1202772"/>
    <lineage>
        <taxon>Eukaryota</taxon>
        <taxon>Sar</taxon>
        <taxon>Stramenopiles</taxon>
        <taxon>Oomycota</taxon>
        <taxon>Saprolegniomycetes</taxon>
        <taxon>Saprolegniales</taxon>
        <taxon>Achlyaceae</taxon>
        <taxon>Achlya</taxon>
    </lineage>
</organism>
<dbReference type="PROSITE" id="PS50003">
    <property type="entry name" value="PH_DOMAIN"/>
    <property type="match status" value="1"/>
</dbReference>
<dbReference type="Proteomes" id="UP000243579">
    <property type="component" value="Unassembled WGS sequence"/>
</dbReference>
<evidence type="ECO:0000313" key="2">
    <source>
        <dbReference type="EMBL" id="OQS01184.1"/>
    </source>
</evidence>
<dbReference type="InterPro" id="IPR001849">
    <property type="entry name" value="PH_domain"/>
</dbReference>